<dbReference type="InterPro" id="IPR000649">
    <property type="entry name" value="IF-2B-related"/>
</dbReference>
<gene>
    <name evidence="5" type="ORF">EMWEY_00058540</name>
</gene>
<sequence>RLTTLPLSSACSLYQHFAVKHYERKPHLSVEELKSLLIAQSAKFASRITESKQTIAEIGRIMFTKDQMVVLTHGRSSCVERLLLNAWLNHKKRFIVIITQQETLNTHGQQTITNDEDRLLASLSACGIPASLSSVSLVASLMERVDLVVVGAEAVAENGGIINRVGTATVALVAAQRCIPFYVVCEACKFGRAISLDNKASSLFSMQPAQPQRDSLIGDCWEPLDYTCPEYINLLFTDLGVFTPCSVSDELAKLFN</sequence>
<dbReference type="InterPro" id="IPR037171">
    <property type="entry name" value="NagB/RpiA_transferase-like"/>
</dbReference>
<reference evidence="5" key="2">
    <citation type="submission" date="2013-10" db="EMBL/GenBank/DDBJ databases">
        <authorList>
            <person name="Aslett M."/>
        </authorList>
    </citation>
    <scope>NUCLEOTIDE SEQUENCE [LARGE SCALE GENOMIC DNA]</scope>
    <source>
        <strain evidence="5">Weybridge</strain>
    </source>
</reference>
<dbReference type="Pfam" id="PF01008">
    <property type="entry name" value="IF-2B"/>
    <property type="match status" value="1"/>
</dbReference>
<comment type="similarity">
    <text evidence="1 4">Belongs to the eIF-2B alpha/beta/delta subunits family.</text>
</comment>
<dbReference type="GO" id="GO:0005085">
    <property type="term" value="F:guanyl-nucleotide exchange factor activity"/>
    <property type="evidence" value="ECO:0007669"/>
    <property type="project" value="TreeGrafter"/>
</dbReference>
<dbReference type="SUPFAM" id="SSF100950">
    <property type="entry name" value="NagB/RpiA/CoA transferase-like"/>
    <property type="match status" value="1"/>
</dbReference>
<evidence type="ECO:0000256" key="3">
    <source>
        <dbReference type="ARBA" id="ARBA00022917"/>
    </source>
</evidence>
<feature type="non-terminal residue" evidence="5">
    <location>
        <position position="1"/>
    </location>
</feature>
<dbReference type="InterPro" id="IPR042529">
    <property type="entry name" value="IF_2B-like_C"/>
</dbReference>
<dbReference type="VEuPathDB" id="ToxoDB:EMWEY_00058540"/>
<dbReference type="PANTHER" id="PTHR45860">
    <property type="entry name" value="TRANSLATION INITIATION FACTOR EIF-2B SUBUNIT ALPHA"/>
    <property type="match status" value="1"/>
</dbReference>
<dbReference type="AlphaFoldDB" id="U6M9E8"/>
<dbReference type="GeneID" id="25339840"/>
<keyword evidence="2 5" id="KW-0396">Initiation factor</keyword>
<dbReference type="EMBL" id="HG720681">
    <property type="protein sequence ID" value="CDJ59673.1"/>
    <property type="molecule type" value="Genomic_DNA"/>
</dbReference>
<evidence type="ECO:0000256" key="4">
    <source>
        <dbReference type="RuleBase" id="RU003814"/>
    </source>
</evidence>
<dbReference type="OMA" id="GDWESCK"/>
<evidence type="ECO:0000313" key="6">
    <source>
        <dbReference type="Proteomes" id="UP000030763"/>
    </source>
</evidence>
<evidence type="ECO:0000256" key="1">
    <source>
        <dbReference type="ARBA" id="ARBA00007251"/>
    </source>
</evidence>
<dbReference type="RefSeq" id="XP_013336320.1">
    <property type="nucleotide sequence ID" value="XM_013480866.1"/>
</dbReference>
<evidence type="ECO:0000313" key="5">
    <source>
        <dbReference type="EMBL" id="CDJ59673.1"/>
    </source>
</evidence>
<accession>U6M9E8</accession>
<dbReference type="Gene3D" id="3.40.50.10470">
    <property type="entry name" value="Translation initiation factor eif-2b, domain 2"/>
    <property type="match status" value="1"/>
</dbReference>
<dbReference type="GO" id="GO:0003743">
    <property type="term" value="F:translation initiation factor activity"/>
    <property type="evidence" value="ECO:0007669"/>
    <property type="project" value="UniProtKB-KW"/>
</dbReference>
<dbReference type="Proteomes" id="UP000030763">
    <property type="component" value="Unassembled WGS sequence"/>
</dbReference>
<reference evidence="5" key="1">
    <citation type="submission" date="2013-10" db="EMBL/GenBank/DDBJ databases">
        <title>Genomic analysis of the causative agents of coccidiosis in chickens.</title>
        <authorList>
            <person name="Reid A.J."/>
            <person name="Blake D."/>
            <person name="Billington K."/>
            <person name="Browne H."/>
            <person name="Dunn M."/>
            <person name="Hung S."/>
            <person name="Kawahara F."/>
            <person name="Miranda-Saavedra D."/>
            <person name="Mourier T."/>
            <person name="Nagra H."/>
            <person name="Otto T.D."/>
            <person name="Rawlings N."/>
            <person name="Sanchez A."/>
            <person name="Sanders M."/>
            <person name="Subramaniam C."/>
            <person name="Tay Y."/>
            <person name="Dear P."/>
            <person name="Doerig C."/>
            <person name="Gruber A."/>
            <person name="Parkinson J."/>
            <person name="Shirley M."/>
            <person name="Wan K.L."/>
            <person name="Berriman M."/>
            <person name="Tomley F."/>
            <person name="Pain A."/>
        </authorList>
    </citation>
    <scope>NUCLEOTIDE SEQUENCE [LARGE SCALE GENOMIC DNA]</scope>
    <source>
        <strain evidence="5">Weybridge</strain>
    </source>
</reference>
<keyword evidence="6" id="KW-1185">Reference proteome</keyword>
<dbReference type="PANTHER" id="PTHR45860:SF1">
    <property type="entry name" value="TRANSLATION INITIATION FACTOR EIF-2B SUBUNIT ALPHA"/>
    <property type="match status" value="1"/>
</dbReference>
<dbReference type="OrthoDB" id="329574at2759"/>
<evidence type="ECO:0000256" key="2">
    <source>
        <dbReference type="ARBA" id="ARBA00022540"/>
    </source>
</evidence>
<organism evidence="5 6">
    <name type="scientific">Eimeria maxima</name>
    <name type="common">Coccidian parasite</name>
    <dbReference type="NCBI Taxonomy" id="5804"/>
    <lineage>
        <taxon>Eukaryota</taxon>
        <taxon>Sar</taxon>
        <taxon>Alveolata</taxon>
        <taxon>Apicomplexa</taxon>
        <taxon>Conoidasida</taxon>
        <taxon>Coccidia</taxon>
        <taxon>Eucoccidiorida</taxon>
        <taxon>Eimeriorina</taxon>
        <taxon>Eimeriidae</taxon>
        <taxon>Eimeria</taxon>
    </lineage>
</organism>
<keyword evidence="3" id="KW-0648">Protein biosynthesis</keyword>
<protein>
    <submittedName>
        <fullName evidence="5">Translation initiation factor eIF-2B subunit alpha, putative</fullName>
    </submittedName>
</protein>
<dbReference type="GO" id="GO:0005851">
    <property type="term" value="C:eukaryotic translation initiation factor 2B complex"/>
    <property type="evidence" value="ECO:0007669"/>
    <property type="project" value="TreeGrafter"/>
</dbReference>
<proteinExistence type="inferred from homology"/>
<dbReference type="InterPro" id="IPR051501">
    <property type="entry name" value="eIF2B_alpha/beta/delta"/>
</dbReference>
<name>U6M9E8_EIMMA</name>